<accession>A0A6V6Y5V3</accession>
<dbReference type="EMBL" id="CAIJCS010000022">
    <property type="protein sequence ID" value="CAC9933841.1"/>
    <property type="molecule type" value="Genomic_DNA"/>
</dbReference>
<dbReference type="Proteomes" id="UP000586454">
    <property type="component" value="Unassembled WGS sequence"/>
</dbReference>
<gene>
    <name evidence="2" type="ORF">PEPNEM18_01300</name>
</gene>
<sequence>MAGNFDFLLSQSDYGDFAQAAVDAERSMLISTINCAAATRRALELAVKWVYKVDRNLSLPYRDNLSSLTRHGDFLNIIDEDLEPLIVYIIKLGNLATHTGKSIDKTKAMVALRNLFAFIQWIDYCYGYDYEERGFDESLVPSPHDLATTLSGKEAEAVKAAAQVEDVPLEEQRNATDEGRGFKGSHDPSAGVFGSPRVFCGSTFRSYHPQGAYRRRFGSRRLGDREKCRGGSGSFRHAQ</sequence>
<evidence type="ECO:0000313" key="2">
    <source>
        <dbReference type="EMBL" id="CAC9933841.1"/>
    </source>
</evidence>
<feature type="region of interest" description="Disordered" evidence="1">
    <location>
        <begin position="170"/>
        <end position="189"/>
    </location>
</feature>
<name>A0A6V6Y5V3_9FIRM</name>
<proteinExistence type="predicted"/>
<keyword evidence="3" id="KW-1185">Reference proteome</keyword>
<organism evidence="2 3">
    <name type="scientific">Aedoeadaptatus nemausensis</name>
    <dbReference type="NCBI Taxonomy" id="2582829"/>
    <lineage>
        <taxon>Bacteria</taxon>
        <taxon>Bacillati</taxon>
        <taxon>Bacillota</taxon>
        <taxon>Tissierellia</taxon>
        <taxon>Tissierellales</taxon>
        <taxon>Peptoniphilaceae</taxon>
        <taxon>Aedoeadaptatus</taxon>
    </lineage>
</organism>
<feature type="region of interest" description="Disordered" evidence="1">
    <location>
        <begin position="216"/>
        <end position="239"/>
    </location>
</feature>
<feature type="compositionally biased region" description="Basic and acidic residues" evidence="1">
    <location>
        <begin position="170"/>
        <end position="186"/>
    </location>
</feature>
<dbReference type="AlphaFoldDB" id="A0A6V6Y5V3"/>
<evidence type="ECO:0000313" key="3">
    <source>
        <dbReference type="Proteomes" id="UP000586454"/>
    </source>
</evidence>
<dbReference type="RefSeq" id="WP_246285912.1">
    <property type="nucleotide sequence ID" value="NZ_CAIJCS010000022.1"/>
</dbReference>
<comment type="caution">
    <text evidence="2">The sequence shown here is derived from an EMBL/GenBank/DDBJ whole genome shotgun (WGS) entry which is preliminary data.</text>
</comment>
<evidence type="ECO:0000256" key="1">
    <source>
        <dbReference type="SAM" id="MobiDB-lite"/>
    </source>
</evidence>
<protein>
    <submittedName>
        <fullName evidence="2">Uncharacterized protein</fullName>
    </submittedName>
</protein>
<reference evidence="2 3" key="1">
    <citation type="submission" date="2020-06" db="EMBL/GenBank/DDBJ databases">
        <authorList>
            <person name="Criscuolo A."/>
        </authorList>
    </citation>
    <scope>NUCLEOTIDE SEQUENCE [LARGE SCALE GENOMIC DNA]</scope>
    <source>
        <strain evidence="2">1804121828</strain>
    </source>
</reference>